<dbReference type="InterPro" id="IPR050515">
    <property type="entry name" value="Beta-lactam/transpept"/>
</dbReference>
<evidence type="ECO:0000256" key="7">
    <source>
        <dbReference type="ARBA" id="ARBA00022989"/>
    </source>
</evidence>
<feature type="transmembrane region" description="Helical" evidence="11">
    <location>
        <begin position="31"/>
        <end position="51"/>
    </location>
</feature>
<keyword evidence="9" id="KW-0961">Cell wall biogenesis/degradation</keyword>
<dbReference type="Proteomes" id="UP000095094">
    <property type="component" value="Unassembled WGS sequence"/>
</dbReference>
<dbReference type="PATRIC" id="fig|332950.4.peg.499"/>
<gene>
    <name evidence="14" type="ORF">BCR25_13935</name>
</gene>
<dbReference type="GO" id="GO:0008658">
    <property type="term" value="F:penicillin binding"/>
    <property type="evidence" value="ECO:0007669"/>
    <property type="project" value="InterPro"/>
</dbReference>
<dbReference type="AlphaFoldDB" id="A0A1E5H5F1"/>
<dbReference type="InterPro" id="IPR001460">
    <property type="entry name" value="PCN-bd_Tpept"/>
</dbReference>
<keyword evidence="7 11" id="KW-1133">Transmembrane helix</keyword>
<dbReference type="OrthoDB" id="9770103at2"/>
<dbReference type="PANTHER" id="PTHR30627">
    <property type="entry name" value="PEPTIDOGLYCAN D,D-TRANSPEPTIDASE"/>
    <property type="match status" value="1"/>
</dbReference>
<feature type="region of interest" description="Disordered" evidence="10">
    <location>
        <begin position="1"/>
        <end position="22"/>
    </location>
</feature>
<dbReference type="GO" id="GO:0051301">
    <property type="term" value="P:cell division"/>
    <property type="evidence" value="ECO:0007669"/>
    <property type="project" value="UniProtKB-KW"/>
</dbReference>
<dbReference type="SUPFAM" id="SSF56519">
    <property type="entry name" value="Penicillin binding protein dimerisation domain"/>
    <property type="match status" value="1"/>
</dbReference>
<dbReference type="RefSeq" id="WP_069662158.1">
    <property type="nucleotide sequence ID" value="NZ_JBHUJJ010000001.1"/>
</dbReference>
<feature type="domain" description="Penicillin-binding protein transpeptidase" evidence="12">
    <location>
        <begin position="364"/>
        <end position="697"/>
    </location>
</feature>
<dbReference type="Pfam" id="PF03717">
    <property type="entry name" value="PBP_dimer"/>
    <property type="match status" value="1"/>
</dbReference>
<feature type="domain" description="Penicillin-binding protein dimerisation" evidence="13">
    <location>
        <begin position="75"/>
        <end position="316"/>
    </location>
</feature>
<dbReference type="InterPro" id="IPR005311">
    <property type="entry name" value="PBP_dimer"/>
</dbReference>
<dbReference type="Gene3D" id="1.10.10.1230">
    <property type="entry name" value="Penicillin-binding protein, N-terminal non-catalytic domain, head sub-domain"/>
    <property type="match status" value="1"/>
</dbReference>
<protein>
    <submittedName>
        <fullName evidence="14">Cell division protein FtsI</fullName>
    </submittedName>
</protein>
<comment type="similarity">
    <text evidence="2">Belongs to the transpeptidase family.</text>
</comment>
<dbReference type="Gene3D" id="3.40.710.10">
    <property type="entry name" value="DD-peptidase/beta-lactamase superfamily"/>
    <property type="match status" value="1"/>
</dbReference>
<keyword evidence="14" id="KW-0131">Cell cycle</keyword>
<comment type="caution">
    <text evidence="14">The sequence shown here is derived from an EMBL/GenBank/DDBJ whole genome shotgun (WGS) entry which is preliminary data.</text>
</comment>
<dbReference type="GO" id="GO:0071555">
    <property type="term" value="P:cell wall organization"/>
    <property type="evidence" value="ECO:0007669"/>
    <property type="project" value="UniProtKB-KW"/>
</dbReference>
<dbReference type="GO" id="GO:0008360">
    <property type="term" value="P:regulation of cell shape"/>
    <property type="evidence" value="ECO:0007669"/>
    <property type="project" value="UniProtKB-KW"/>
</dbReference>
<dbReference type="Pfam" id="PF00905">
    <property type="entry name" value="Transpeptidase"/>
    <property type="match status" value="1"/>
</dbReference>
<proteinExistence type="inferred from homology"/>
<reference evidence="15" key="1">
    <citation type="submission" date="2016-09" db="EMBL/GenBank/DDBJ databases">
        <authorList>
            <person name="Gulvik C.A."/>
        </authorList>
    </citation>
    <scope>NUCLEOTIDE SEQUENCE [LARGE SCALE GENOMIC DNA]</scope>
    <source>
        <strain evidence="15">LMG 8895</strain>
    </source>
</reference>
<accession>A0A1E5H5F1</accession>
<evidence type="ECO:0000256" key="10">
    <source>
        <dbReference type="SAM" id="MobiDB-lite"/>
    </source>
</evidence>
<dbReference type="PANTHER" id="PTHR30627:SF2">
    <property type="entry name" value="PEPTIDOGLYCAN D,D-TRANSPEPTIDASE MRDA"/>
    <property type="match status" value="1"/>
</dbReference>
<keyword evidence="3" id="KW-1003">Cell membrane</keyword>
<dbReference type="SUPFAM" id="SSF56601">
    <property type="entry name" value="beta-lactamase/transpeptidase-like"/>
    <property type="match status" value="1"/>
</dbReference>
<dbReference type="InterPro" id="IPR036138">
    <property type="entry name" value="PBP_dimer_sf"/>
</dbReference>
<evidence type="ECO:0000259" key="13">
    <source>
        <dbReference type="Pfam" id="PF03717"/>
    </source>
</evidence>
<dbReference type="GO" id="GO:0009252">
    <property type="term" value="P:peptidoglycan biosynthetic process"/>
    <property type="evidence" value="ECO:0007669"/>
    <property type="project" value="UniProtKB-KW"/>
</dbReference>
<dbReference type="GO" id="GO:0071972">
    <property type="term" value="F:peptidoglycan L,D-transpeptidase activity"/>
    <property type="evidence" value="ECO:0007669"/>
    <property type="project" value="TreeGrafter"/>
</dbReference>
<organism evidence="14 15">
    <name type="scientific">Enterococcus termitis</name>
    <dbReference type="NCBI Taxonomy" id="332950"/>
    <lineage>
        <taxon>Bacteria</taxon>
        <taxon>Bacillati</taxon>
        <taxon>Bacillota</taxon>
        <taxon>Bacilli</taxon>
        <taxon>Lactobacillales</taxon>
        <taxon>Enterococcaceae</taxon>
        <taxon>Enterococcus</taxon>
    </lineage>
</organism>
<dbReference type="Gene3D" id="3.90.1310.10">
    <property type="entry name" value="Penicillin-binding protein 2a (Domain 2)"/>
    <property type="match status" value="1"/>
</dbReference>
<keyword evidence="5" id="KW-0133">Cell shape</keyword>
<evidence type="ECO:0000259" key="12">
    <source>
        <dbReference type="Pfam" id="PF00905"/>
    </source>
</evidence>
<evidence type="ECO:0000256" key="8">
    <source>
        <dbReference type="ARBA" id="ARBA00023136"/>
    </source>
</evidence>
<keyword evidence="15" id="KW-1185">Reference proteome</keyword>
<keyword evidence="6" id="KW-0573">Peptidoglycan synthesis</keyword>
<evidence type="ECO:0000256" key="3">
    <source>
        <dbReference type="ARBA" id="ARBA00022475"/>
    </source>
</evidence>
<keyword evidence="14" id="KW-0132">Cell division</keyword>
<keyword evidence="4 11" id="KW-0812">Transmembrane</keyword>
<dbReference type="GO" id="GO:0005886">
    <property type="term" value="C:plasma membrane"/>
    <property type="evidence" value="ECO:0007669"/>
    <property type="project" value="UniProtKB-SubCell"/>
</dbReference>
<sequence>MKKMSFLDKLKKENEEPNTQRMKKSHIPFRLNLLFFVIFGLFVALIVRLGYLQIAEGQEYAQKVDENSTLKIQSRAPRGQIYDAAGNVLVGNKSNLAITYTRGKKVQAKDLVDIAYKVNELIHVPADDLTERDKKDFWLATPDNLKAAQKRLTDANKVDEKGNAITDEGTLYIKTVEKVTPEEINFDEQTMQVATIFKRMNAVQELNTAFIKNEGVTQEEIAVIGEHTSEIAGVSTGMDWDREYPHDTDLKNILGTVSSQKTGLPAEEAEDYLAKDYELNDRVGTSYLEKQYEDILQGKKSISEVTLDSNGNIVTQKPISDGEKGENLKLTIDMDFQARIEAVVRDQYQQLLGTGNAAYSDGAYVVVMNPKTGAVMAMVALDRDQETNELTSNPLATINKAFEPGSVVKGATISAGYEQGVITGNDVLIDEPIQIYGSKQKASVFNNQIVGNQIPLSAEQALEYSSNAYMMKLVLKMMKTDYQYNMQLPYETGDPTLFEVLRKTFGEYGMGVSTGIDLPGEETGLSNKAFNDPEYAPMPGHLLDLSFGQYDTYTAMQLAQYASTVANGGTRYAPHVVEGIYENNSDGSIGKLKEAIGPKELNKVDITPEQMQIIQKGFYDVVHGSGTFTTGRYMQGAALDIAAKTGTAETNVGEHVTVNSNVVAYAPYNDPEIAVSVILPHLTSESSRPNQSMVTAIINEYAAYKAEKNS</sequence>
<dbReference type="EMBL" id="MIJY01000002">
    <property type="protein sequence ID" value="OEG19890.1"/>
    <property type="molecule type" value="Genomic_DNA"/>
</dbReference>
<name>A0A1E5H5F1_9ENTE</name>
<dbReference type="InterPro" id="IPR012338">
    <property type="entry name" value="Beta-lactam/transpept-like"/>
</dbReference>
<evidence type="ECO:0000256" key="4">
    <source>
        <dbReference type="ARBA" id="ARBA00022692"/>
    </source>
</evidence>
<evidence type="ECO:0000256" key="9">
    <source>
        <dbReference type="ARBA" id="ARBA00023316"/>
    </source>
</evidence>
<comment type="subcellular location">
    <subcellularLocation>
        <location evidence="1">Cell membrane</location>
        <topology evidence="1">Single-pass membrane protein</topology>
    </subcellularLocation>
</comment>
<feature type="compositionally biased region" description="Basic and acidic residues" evidence="10">
    <location>
        <begin position="1"/>
        <end position="15"/>
    </location>
</feature>
<evidence type="ECO:0000256" key="11">
    <source>
        <dbReference type="SAM" id="Phobius"/>
    </source>
</evidence>
<evidence type="ECO:0000313" key="15">
    <source>
        <dbReference type="Proteomes" id="UP000095094"/>
    </source>
</evidence>
<evidence type="ECO:0000256" key="5">
    <source>
        <dbReference type="ARBA" id="ARBA00022960"/>
    </source>
</evidence>
<evidence type="ECO:0000256" key="2">
    <source>
        <dbReference type="ARBA" id="ARBA00007171"/>
    </source>
</evidence>
<evidence type="ECO:0000256" key="1">
    <source>
        <dbReference type="ARBA" id="ARBA00004162"/>
    </source>
</evidence>
<evidence type="ECO:0000313" key="14">
    <source>
        <dbReference type="EMBL" id="OEG19890.1"/>
    </source>
</evidence>
<keyword evidence="8 11" id="KW-0472">Membrane</keyword>
<evidence type="ECO:0000256" key="6">
    <source>
        <dbReference type="ARBA" id="ARBA00022984"/>
    </source>
</evidence>